<keyword evidence="2" id="KW-1133">Transmembrane helix</keyword>
<dbReference type="EMBL" id="JACRSZ010000009">
    <property type="protein sequence ID" value="MBC8573387.1"/>
    <property type="molecule type" value="Genomic_DNA"/>
</dbReference>
<feature type="transmembrane region" description="Helical" evidence="2">
    <location>
        <begin position="37"/>
        <end position="56"/>
    </location>
</feature>
<accession>A0ABR7NC22</accession>
<keyword evidence="1" id="KW-0175">Coiled coil</keyword>
<comment type="caution">
    <text evidence="3">The sequence shown here is derived from an EMBL/GenBank/DDBJ whole genome shotgun (WGS) entry which is preliminary data.</text>
</comment>
<dbReference type="Pfam" id="PF09581">
    <property type="entry name" value="Spore_III_AF"/>
    <property type="match status" value="1"/>
</dbReference>
<evidence type="ECO:0000313" key="4">
    <source>
        <dbReference type="Proteomes" id="UP000657421"/>
    </source>
</evidence>
<keyword evidence="2" id="KW-0812">Transmembrane</keyword>
<dbReference type="RefSeq" id="WP_249308560.1">
    <property type="nucleotide sequence ID" value="NZ_JACRSZ010000009.1"/>
</dbReference>
<dbReference type="Proteomes" id="UP000657421">
    <property type="component" value="Unassembled WGS sequence"/>
</dbReference>
<gene>
    <name evidence="3" type="ORF">H8716_09885</name>
</gene>
<evidence type="ECO:0000256" key="2">
    <source>
        <dbReference type="SAM" id="Phobius"/>
    </source>
</evidence>
<evidence type="ECO:0000256" key="1">
    <source>
        <dbReference type="SAM" id="Coils"/>
    </source>
</evidence>
<evidence type="ECO:0000313" key="3">
    <source>
        <dbReference type="EMBL" id="MBC8573387.1"/>
    </source>
</evidence>
<dbReference type="InterPro" id="IPR014245">
    <property type="entry name" value="Spore_III_AF"/>
</dbReference>
<feature type="coiled-coil region" evidence="1">
    <location>
        <begin position="66"/>
        <end position="93"/>
    </location>
</feature>
<proteinExistence type="predicted"/>
<name>A0ABR7NC22_9FIRM</name>
<feature type="transmembrane region" description="Helical" evidence="2">
    <location>
        <begin position="7"/>
        <end position="25"/>
    </location>
</feature>
<organism evidence="3 4">
    <name type="scientific">Jingyaoa shaoxingensis</name>
    <dbReference type="NCBI Taxonomy" id="2763671"/>
    <lineage>
        <taxon>Bacteria</taxon>
        <taxon>Bacillati</taxon>
        <taxon>Bacillota</taxon>
        <taxon>Clostridia</taxon>
        <taxon>Lachnospirales</taxon>
        <taxon>Lachnospiraceae</taxon>
        <taxon>Jingyaoa</taxon>
    </lineage>
</organism>
<keyword evidence="2" id="KW-0472">Membrane</keyword>
<keyword evidence="4" id="KW-1185">Reference proteome</keyword>
<sequence>MSDWREWLKQMVFCICFLELLYQILPGKNWQKYLKFTGGLVFVLVLFQPVLQIFSFEGKLEQAVWKWQIKEESMQLQEARKELEELQNEQIRQSYCRELERQIQERTEYYGGKVQRVQVTLSQGENMQMEKMEVYLLENPKGKNRLRENLAASYDLRLSQVQISVAGNK</sequence>
<protein>
    <submittedName>
        <fullName evidence="3">Stage III sporulation protein AF</fullName>
    </submittedName>
</protein>
<reference evidence="3 4" key="1">
    <citation type="submission" date="2020-08" db="EMBL/GenBank/DDBJ databases">
        <title>Genome public.</title>
        <authorList>
            <person name="Liu C."/>
            <person name="Sun Q."/>
        </authorList>
    </citation>
    <scope>NUCLEOTIDE SEQUENCE [LARGE SCALE GENOMIC DNA]</scope>
    <source>
        <strain evidence="3 4">NSJ-46</strain>
    </source>
</reference>